<protein>
    <recommendedName>
        <fullName evidence="3">DUF3108 domain-containing protein</fullName>
    </recommendedName>
</protein>
<dbReference type="InterPro" id="IPR021457">
    <property type="entry name" value="DUF3108"/>
</dbReference>
<dbReference type="AlphaFoldDB" id="A0A2A5WG69"/>
<evidence type="ECO:0008006" key="3">
    <source>
        <dbReference type="Google" id="ProtNLM"/>
    </source>
</evidence>
<sequence>MRLSRIQVLTIATTLSHIQFSSAQTAIEYSLNYQASANGINAIASRSLSSDADSNYQLSNKLEASIAGQIVAKIEQISKLAPVESTLRPVTYSFLQTGLSQESHAIDYNWDSLQAISTENDKSWLIELGENTYDELSHQFALRQQIRQGIQHERNLKFAVIDEDEIESHHYQTITKEIVTTPLGTFNSTKIELIQSASSIDKTLLWLADDWHSVLIRMERTTSSGLTIVLELSGGTVDGLSIEPLLN</sequence>
<dbReference type="Proteomes" id="UP000219329">
    <property type="component" value="Unassembled WGS sequence"/>
</dbReference>
<gene>
    <name evidence="1" type="ORF">CNF02_01385</name>
</gene>
<accession>A0A2A5WG69</accession>
<evidence type="ECO:0000313" key="1">
    <source>
        <dbReference type="EMBL" id="PDH35391.1"/>
    </source>
</evidence>
<evidence type="ECO:0000313" key="2">
    <source>
        <dbReference type="Proteomes" id="UP000219329"/>
    </source>
</evidence>
<dbReference type="EMBL" id="NTJZ01000001">
    <property type="protein sequence ID" value="PDH35391.1"/>
    <property type="molecule type" value="Genomic_DNA"/>
</dbReference>
<name>A0A2A5WG69_9GAMM</name>
<proteinExistence type="predicted"/>
<dbReference type="Pfam" id="PF11306">
    <property type="entry name" value="DUF3108"/>
    <property type="match status" value="1"/>
</dbReference>
<comment type="caution">
    <text evidence="1">The sequence shown here is derived from an EMBL/GenBank/DDBJ whole genome shotgun (WGS) entry which is preliminary data.</text>
</comment>
<reference evidence="1 2" key="1">
    <citation type="submission" date="2017-08" db="EMBL/GenBank/DDBJ databases">
        <title>Fine stratification of microbial communities through a metagenomic profile of the photic zone.</title>
        <authorList>
            <person name="Haro-Moreno J.M."/>
            <person name="Lopez-Perez M."/>
            <person name="De La Torre J."/>
            <person name="Picazo A."/>
            <person name="Camacho A."/>
            <person name="Rodriguez-Valera F."/>
        </authorList>
    </citation>
    <scope>NUCLEOTIDE SEQUENCE [LARGE SCALE GENOMIC DNA]</scope>
    <source>
        <strain evidence="1">MED-G28</strain>
    </source>
</reference>
<organism evidence="1 2">
    <name type="scientific">OM182 bacterium MED-G28</name>
    <dbReference type="NCBI Taxonomy" id="1986256"/>
    <lineage>
        <taxon>Bacteria</taxon>
        <taxon>Pseudomonadati</taxon>
        <taxon>Pseudomonadota</taxon>
        <taxon>Gammaproteobacteria</taxon>
        <taxon>OMG group</taxon>
        <taxon>OM182 clade</taxon>
    </lineage>
</organism>